<proteinExistence type="predicted"/>
<name>A0ACC6P3R0_9BURK</name>
<sequence>MRRAAWILALATSANPLAALAQNALDESPDDSGITVIIGDRPAQTLRSTSVPGVMPTGDDLILQARDAFRRKDSLALASLADAAQAARHPLAGWVAYWALNSRLDSATPDEVNAFFRTWANTYVEDRLRNDWLLELGKRRDWAQIRANAPLFRMNDDNAVSCYALLADDMQGQPVDRERARSAWLRQTRSDDGCTLMSTTFMNRILTPQDAWQRAMADLADGRTALAQRAIDLADPQGQGLVPGTTSGMVLSAPERFLDTTGGVLSAPSVPLQGWRVAMALMQLGNTDAYAAAQRLQTTWQAVLPPLLVHCVWAHLARRAGFAQAFEATQYAEQAWTSPGVPAQSLLDPFVLEWNVRALLRVPRPNWALVQRVIDAMPEATRQQSRWRYWKARALIARGGALAAQGQALMQGVAAPLDFYGQLATQDLGQPLQAPPQAQASAQAVGRVAAHPGLQRALQLMGLELRSEGVREWNYSLRGLGDDDLLAAAQLACSREIWDRCIFTSDRTAQRINLAQRYPTPFQPQVMGTAAGVGIDPSWVYGLVRQESRFQTAARSGVGATGLMQVIPSTAKLVARRIGVSIPANGVVRDLDTNLLLGMSYLFQIGAEFGEQQALTTAAYNAGPGRPRRWRQGPTLESAAWVETIPFAETRDYVQKVLGNAVAYDLVLGRRASLKARLGTTIGPDDGGGIVQQIVPQN</sequence>
<keyword evidence="2" id="KW-1185">Reference proteome</keyword>
<protein>
    <submittedName>
        <fullName evidence="1">Transglycosylase SLT domain-containing protein</fullName>
    </submittedName>
</protein>
<organism evidence="1 2">
    <name type="scientific">Amphibiibacter pelophylacis</name>
    <dbReference type="NCBI Taxonomy" id="1799477"/>
    <lineage>
        <taxon>Bacteria</taxon>
        <taxon>Pseudomonadati</taxon>
        <taxon>Pseudomonadota</taxon>
        <taxon>Betaproteobacteria</taxon>
        <taxon>Burkholderiales</taxon>
        <taxon>Sphaerotilaceae</taxon>
        <taxon>Amphibiibacter</taxon>
    </lineage>
</organism>
<evidence type="ECO:0000313" key="2">
    <source>
        <dbReference type="Proteomes" id="UP001364695"/>
    </source>
</evidence>
<accession>A0ACC6P3R0</accession>
<gene>
    <name evidence="1" type="ORF">RV045_10395</name>
</gene>
<reference evidence="1" key="1">
    <citation type="submission" date="2023-10" db="EMBL/GenBank/DDBJ databases">
        <title>Amphibacter perezi, gen. nov., sp. nov. a novel taxa of the family Comamonadaceae, class Betaproteobacteria isolated from the skin microbiota of Pelophylax perezi from different populations.</title>
        <authorList>
            <person name="Costa S."/>
            <person name="Proenca D.N."/>
            <person name="Lopes I."/>
            <person name="Morais P.V."/>
        </authorList>
    </citation>
    <scope>NUCLEOTIDE SEQUENCE</scope>
    <source>
        <strain evidence="1">SL12-8</strain>
    </source>
</reference>
<dbReference type="Proteomes" id="UP001364695">
    <property type="component" value="Unassembled WGS sequence"/>
</dbReference>
<evidence type="ECO:0000313" key="1">
    <source>
        <dbReference type="EMBL" id="MEJ7138830.1"/>
    </source>
</evidence>
<comment type="caution">
    <text evidence="1">The sequence shown here is derived from an EMBL/GenBank/DDBJ whole genome shotgun (WGS) entry which is preliminary data.</text>
</comment>
<dbReference type="EMBL" id="JAWDIE010000016">
    <property type="protein sequence ID" value="MEJ7138830.1"/>
    <property type="molecule type" value="Genomic_DNA"/>
</dbReference>